<protein>
    <submittedName>
        <fullName evidence="3">Mitogen-activated protein kinase-binding protein 1</fullName>
    </submittedName>
</protein>
<feature type="region of interest" description="Disordered" evidence="2">
    <location>
        <begin position="885"/>
        <end position="921"/>
    </location>
</feature>
<dbReference type="InterPro" id="IPR036322">
    <property type="entry name" value="WD40_repeat_dom_sf"/>
</dbReference>
<organism evidence="3 4">
    <name type="scientific">Quercus suber</name>
    <name type="common">Cork oak</name>
    <dbReference type="NCBI Taxonomy" id="58331"/>
    <lineage>
        <taxon>Eukaryota</taxon>
        <taxon>Viridiplantae</taxon>
        <taxon>Streptophyta</taxon>
        <taxon>Embryophyta</taxon>
        <taxon>Tracheophyta</taxon>
        <taxon>Spermatophyta</taxon>
        <taxon>Magnoliopsida</taxon>
        <taxon>eudicotyledons</taxon>
        <taxon>Gunneridae</taxon>
        <taxon>Pentapetalae</taxon>
        <taxon>rosids</taxon>
        <taxon>fabids</taxon>
        <taxon>Fagales</taxon>
        <taxon>Fagaceae</taxon>
        <taxon>Quercus</taxon>
    </lineage>
</organism>
<dbReference type="Pfam" id="PF00400">
    <property type="entry name" value="WD40"/>
    <property type="match status" value="5"/>
</dbReference>
<dbReference type="InterPro" id="IPR011047">
    <property type="entry name" value="Quinoprotein_ADH-like_sf"/>
</dbReference>
<evidence type="ECO:0000256" key="1">
    <source>
        <dbReference type="PROSITE-ProRule" id="PRU00221"/>
    </source>
</evidence>
<keyword evidence="4" id="KW-1185">Reference proteome</keyword>
<evidence type="ECO:0000313" key="3">
    <source>
        <dbReference type="EMBL" id="KAK7836771.1"/>
    </source>
</evidence>
<dbReference type="Proteomes" id="UP000237347">
    <property type="component" value="Unassembled WGS sequence"/>
</dbReference>
<keyword evidence="3" id="KW-0808">Transferase</keyword>
<dbReference type="AlphaFoldDB" id="A0AAW0KE01"/>
<dbReference type="InterPro" id="IPR001680">
    <property type="entry name" value="WD40_rpt"/>
</dbReference>
<dbReference type="SUPFAM" id="SSF50998">
    <property type="entry name" value="Quinoprotein alcohol dehydrogenase-like"/>
    <property type="match status" value="1"/>
</dbReference>
<gene>
    <name evidence="3" type="primary">mapkbp1</name>
    <name evidence="3" type="ORF">CFP56_022023</name>
</gene>
<proteinExistence type="predicted"/>
<dbReference type="InterPro" id="IPR052779">
    <property type="entry name" value="WDR62"/>
</dbReference>
<dbReference type="GO" id="GO:0016301">
    <property type="term" value="F:kinase activity"/>
    <property type="evidence" value="ECO:0007669"/>
    <property type="project" value="UniProtKB-KW"/>
</dbReference>
<sequence>MKPIRKLKKPDSSSSKLVLEEIIGLTTKNGNGLASNISTARCAYVAGCVVVVYNVDSATQSHLIVSHRVPKPLCCVAMSKDGRVVAAAESGPQPAVLVWDCATLALVSELKGHLYGVACIAFSPDGKHLVSVGGYIYLWDWRSGMLVTKLKASSSCTAVSSVNFSSDAKLIVTAGKKHLKFWTVGSSPRSLLNAGTGSMALHGKPVDLGPQKGSSFVSVASQMGHDSSYVNSEQTGNLFPIYALTDTGVLCLIHSGLSVRKSVDLKVGKGFALSASNMLVACACSNGIVQLFASDTLTYAGSVIYSKAKKIHGESDIVCNTKAAEKVDQVSPSLPDAIACQFSTSEKLGEHLNILIKRFHLYLHHNIFDVFALPVVIYEDRCLYIWDIHDVNQATRCCVLVSHSACIWDIKSLCCENMHDPSLACVARGCSGGVSFATCSADGTIRLWDLALQPDLSEDDTNLHSLNTKTTGATHLVSAGIFERDTVEVGVSTQGFRSLAVSSDGKYLSAGDCEGNLHIYNLQTSDYSCFQGAHDAEILSLSFSLSSKKEANSEEAVDSQSFLASGGRDRMIHLYDVNRNFDLIESIDDHSAAVTSVKIVCNGCKLLSCSADRSLVFRDVATTGSGHRISRRHHQMASNGTVYDMAVDATMEMVVTVGQDKKINIFDIAAGKLIKSFRQDKDFGDPIKVTMDPSCSYLVCSYSNKSISVYDFISGENVTQAMGHGEVITGVIFLADCKHIISVGGDGCIFVWKVPASLSSRMLQRMHENLGPLSLSSLAQPAAFSQLLFLEEEDQQCGINCEDALLLGNSNQAGRKRRYQHGEPQEASAFKFSVSRLPRWAQDKVTSSDIVPLNPNFTLSQQVDQKHSSPVGDSHRYASVSPEVKISTNHDTGGNESCISSLSKSSPNTSNSKSSPMPQETLSSFAMDKRWLSIYTVCMDVLNSPEMQTLVDKRMSLSSPYLKQDPADIPSNGLCSFEHSDQLGMHNTSECHEAVTCNVAEQLHSVKNGSEMVADTDVITSQIKSEDSDLFRQHFGSLSTTHKIERKKSSVKRRYSARYVVKRDYIGDCKKLFGTPVRDLAGKTLNHREETATRVTQEDPVFHILEEEKMDPKNSDQSLLSPSCTFSQSKLIKCPGTGSPIKINFTKGTDQKKCTSKGSDVQERIIRSKEALLSLNAAAESAVHVFSDLGTLGSSEEFLGGTETELYDEAAKLLPSIAEKVDTVARLVQCRNNDSCGNRLDLSGFEPFLGTLAESLSLKVVEMLRKNLNSN</sequence>
<dbReference type="SMART" id="SM00320">
    <property type="entry name" value="WD40"/>
    <property type="match status" value="10"/>
</dbReference>
<reference evidence="3 4" key="1">
    <citation type="journal article" date="2018" name="Sci. Data">
        <title>The draft genome sequence of cork oak.</title>
        <authorList>
            <person name="Ramos A.M."/>
            <person name="Usie A."/>
            <person name="Barbosa P."/>
            <person name="Barros P.M."/>
            <person name="Capote T."/>
            <person name="Chaves I."/>
            <person name="Simoes F."/>
            <person name="Abreu I."/>
            <person name="Carrasquinho I."/>
            <person name="Faro C."/>
            <person name="Guimaraes J.B."/>
            <person name="Mendonca D."/>
            <person name="Nobrega F."/>
            <person name="Rodrigues L."/>
            <person name="Saibo N.J.M."/>
            <person name="Varela M.C."/>
            <person name="Egas C."/>
            <person name="Matos J."/>
            <person name="Miguel C.M."/>
            <person name="Oliveira M.M."/>
            <person name="Ricardo C.P."/>
            <person name="Goncalves S."/>
        </authorList>
    </citation>
    <scope>NUCLEOTIDE SEQUENCE [LARGE SCALE GENOMIC DNA]</scope>
    <source>
        <strain evidence="4">cv. HL8</strain>
    </source>
</reference>
<dbReference type="Gene3D" id="2.130.10.10">
    <property type="entry name" value="YVTN repeat-like/Quinoprotein amine dehydrogenase"/>
    <property type="match status" value="3"/>
</dbReference>
<feature type="repeat" description="WD" evidence="1">
    <location>
        <begin position="721"/>
        <end position="754"/>
    </location>
</feature>
<keyword evidence="3" id="KW-0418">Kinase</keyword>
<dbReference type="PANTHER" id="PTHR45589">
    <property type="entry name" value="WD REPEAT DOMAIN 62, ISOFORM G"/>
    <property type="match status" value="1"/>
</dbReference>
<dbReference type="InterPro" id="IPR015943">
    <property type="entry name" value="WD40/YVTN_repeat-like_dom_sf"/>
</dbReference>
<feature type="repeat" description="WD" evidence="1">
    <location>
        <begin position="436"/>
        <end position="450"/>
    </location>
</feature>
<feature type="compositionally biased region" description="Low complexity" evidence="2">
    <location>
        <begin position="900"/>
        <end position="916"/>
    </location>
</feature>
<dbReference type="EMBL" id="PKMF04000344">
    <property type="protein sequence ID" value="KAK7836771.1"/>
    <property type="molecule type" value="Genomic_DNA"/>
</dbReference>
<evidence type="ECO:0000313" key="4">
    <source>
        <dbReference type="Proteomes" id="UP000237347"/>
    </source>
</evidence>
<keyword evidence="1" id="KW-0853">WD repeat</keyword>
<dbReference type="SUPFAM" id="SSF50978">
    <property type="entry name" value="WD40 repeat-like"/>
    <property type="match status" value="1"/>
</dbReference>
<feature type="compositionally biased region" description="Polar residues" evidence="2">
    <location>
        <begin position="886"/>
        <end position="899"/>
    </location>
</feature>
<comment type="caution">
    <text evidence="3">The sequence shown here is derived from an EMBL/GenBank/DDBJ whole genome shotgun (WGS) entry which is preliminary data.</text>
</comment>
<dbReference type="PROSITE" id="PS50082">
    <property type="entry name" value="WD_REPEATS_2"/>
    <property type="match status" value="2"/>
</dbReference>
<accession>A0AAW0KE01</accession>
<dbReference type="PANTHER" id="PTHR45589:SF1">
    <property type="entry name" value="WD REPEAT DOMAIN 62, ISOFORM G"/>
    <property type="match status" value="1"/>
</dbReference>
<name>A0AAW0KE01_QUESU</name>
<evidence type="ECO:0000256" key="2">
    <source>
        <dbReference type="SAM" id="MobiDB-lite"/>
    </source>
</evidence>